<evidence type="ECO:0000256" key="8">
    <source>
        <dbReference type="ARBA" id="ARBA00023136"/>
    </source>
</evidence>
<dbReference type="GO" id="GO:0016887">
    <property type="term" value="F:ATP hydrolysis activity"/>
    <property type="evidence" value="ECO:0007669"/>
    <property type="project" value="InterPro"/>
</dbReference>
<dbReference type="SMART" id="SM00382">
    <property type="entry name" value="AAA"/>
    <property type="match status" value="1"/>
</dbReference>
<evidence type="ECO:0000256" key="1">
    <source>
        <dbReference type="ARBA" id="ARBA00004651"/>
    </source>
</evidence>
<keyword evidence="4 9" id="KW-0812">Transmembrane</keyword>
<feature type="domain" description="ABC transporter" evidence="10">
    <location>
        <begin position="356"/>
        <end position="597"/>
    </location>
</feature>
<dbReference type="PANTHER" id="PTHR43394">
    <property type="entry name" value="ATP-DEPENDENT PERMEASE MDL1, MITOCHONDRIAL"/>
    <property type="match status" value="1"/>
</dbReference>
<feature type="domain" description="ABC transmembrane type-1" evidence="11">
    <location>
        <begin position="36"/>
        <end position="322"/>
    </location>
</feature>
<keyword evidence="8 9" id="KW-0472">Membrane</keyword>
<dbReference type="InterPro" id="IPR017871">
    <property type="entry name" value="ABC_transporter-like_CS"/>
</dbReference>
<evidence type="ECO:0000256" key="4">
    <source>
        <dbReference type="ARBA" id="ARBA00022692"/>
    </source>
</evidence>
<evidence type="ECO:0000256" key="6">
    <source>
        <dbReference type="ARBA" id="ARBA00022840"/>
    </source>
</evidence>
<accession>A0A6N7XVH7</accession>
<dbReference type="PROSITE" id="PS50893">
    <property type="entry name" value="ABC_TRANSPORTER_2"/>
    <property type="match status" value="1"/>
</dbReference>
<gene>
    <name evidence="12" type="ORF">FYJ83_08295</name>
</gene>
<dbReference type="GO" id="GO:0005524">
    <property type="term" value="F:ATP binding"/>
    <property type="evidence" value="ECO:0007669"/>
    <property type="project" value="UniProtKB-KW"/>
</dbReference>
<dbReference type="PROSITE" id="PS00211">
    <property type="entry name" value="ABC_TRANSPORTER_1"/>
    <property type="match status" value="1"/>
</dbReference>
<dbReference type="InterPro" id="IPR036640">
    <property type="entry name" value="ABC1_TM_sf"/>
</dbReference>
<evidence type="ECO:0000313" key="12">
    <source>
        <dbReference type="EMBL" id="MSU01463.1"/>
    </source>
</evidence>
<dbReference type="InterPro" id="IPR027417">
    <property type="entry name" value="P-loop_NTPase"/>
</dbReference>
<dbReference type="GO" id="GO:0015421">
    <property type="term" value="F:ABC-type oligopeptide transporter activity"/>
    <property type="evidence" value="ECO:0007669"/>
    <property type="project" value="TreeGrafter"/>
</dbReference>
<dbReference type="SUPFAM" id="SSF52540">
    <property type="entry name" value="P-loop containing nucleoside triphosphate hydrolases"/>
    <property type="match status" value="1"/>
</dbReference>
<comment type="subcellular location">
    <subcellularLocation>
        <location evidence="1">Cell membrane</location>
        <topology evidence="1">Multi-pass membrane protein</topology>
    </subcellularLocation>
</comment>
<feature type="transmembrane region" description="Helical" evidence="9">
    <location>
        <begin position="147"/>
        <end position="170"/>
    </location>
</feature>
<evidence type="ECO:0000256" key="2">
    <source>
        <dbReference type="ARBA" id="ARBA00022448"/>
    </source>
</evidence>
<evidence type="ECO:0000256" key="5">
    <source>
        <dbReference type="ARBA" id="ARBA00022741"/>
    </source>
</evidence>
<dbReference type="InterPro" id="IPR011527">
    <property type="entry name" value="ABC1_TM_dom"/>
</dbReference>
<keyword evidence="13" id="KW-1185">Reference proteome</keyword>
<dbReference type="SUPFAM" id="SSF90123">
    <property type="entry name" value="ABC transporter transmembrane region"/>
    <property type="match status" value="1"/>
</dbReference>
<name>A0A6N7XVH7_9FIRM</name>
<dbReference type="AlphaFoldDB" id="A0A6N7XVH7"/>
<feature type="transmembrane region" description="Helical" evidence="9">
    <location>
        <begin position="74"/>
        <end position="91"/>
    </location>
</feature>
<keyword evidence="5" id="KW-0547">Nucleotide-binding</keyword>
<dbReference type="InterPro" id="IPR003593">
    <property type="entry name" value="AAA+_ATPase"/>
</dbReference>
<proteinExistence type="predicted"/>
<dbReference type="InterPro" id="IPR039421">
    <property type="entry name" value="Type_1_exporter"/>
</dbReference>
<sequence length="611" mass="70849">MDHEIYSFNLKDAIKSFKSFPKVFKLLWNVKRTYLILITIFYIINGILPAASILATQSLLNSIQTSIGKEFTYVLYPLIIYLALNSFGYIISQLNSYLQNIYRIDLNYKMSVMILEKAKILSLSDFENSEVYDKLRRAQNEAIERPYAVFSIVLSLISQFLGFISSLAILLYWKPWIILLVVAIPFISTIYMAKIGHLQYKIEYERSQERRKAWYLNYLMTNDIAFKEIKIYRLGDYFIEGYKKLSNSFIKQDKKIIKKRTLTSFIFEIFDQIIGGFILYLIVQSAYIGEILLGNTVAYIRSLSNIKGNMEGLLGSILAMYQNNLYIKQLFDFLEMPVKEELPMSDSIPIEEINTIEFRDVSFKYPNRQEYALRNISFKIRKGENISLVGENGSGKSTLVKLISGFYYDYEGEILINGVSIKKIDKKDLGNKIGIIFQDFNRYELTCRENIGLGNIDLIDNDIKLQEAIDKAYARGMVSNLPKGIDTQLGVWFDEGVQLSGGQWQRIALSRAFLRNADCYILDEPSASLDPISEHEIFKRASDLSKDKISIFISHRLYNLRKISSKIMVLKDGRLIEYGTHEELMNLNKHYRYLYDLQNTIDMHDEIKTTA</sequence>
<feature type="transmembrane region" description="Helical" evidence="9">
    <location>
        <begin position="176"/>
        <end position="193"/>
    </location>
</feature>
<keyword evidence="6 12" id="KW-0067">ATP-binding</keyword>
<reference evidence="12 13" key="1">
    <citation type="submission" date="2019-09" db="EMBL/GenBank/DDBJ databases">
        <title>In-depth cultivation of the pig gut microbiome towards novel bacterial diversity and tailored functional studies.</title>
        <authorList>
            <person name="Wylensek D."/>
            <person name="Hitch T.C.A."/>
            <person name="Clavel T."/>
        </authorList>
    </citation>
    <scope>NUCLEOTIDE SEQUENCE [LARGE SCALE GENOMIC DNA]</scope>
    <source>
        <strain evidence="12 13">WCA3-693-APC-4?</strain>
    </source>
</reference>
<dbReference type="FunFam" id="3.40.50.300:FF:000854">
    <property type="entry name" value="Multidrug ABC transporter ATP-binding protein"/>
    <property type="match status" value="1"/>
</dbReference>
<dbReference type="PANTHER" id="PTHR43394:SF1">
    <property type="entry name" value="ATP-BINDING CASSETTE SUB-FAMILY B MEMBER 10, MITOCHONDRIAL"/>
    <property type="match status" value="1"/>
</dbReference>
<keyword evidence="2" id="KW-0813">Transport</keyword>
<dbReference type="PROSITE" id="PS50929">
    <property type="entry name" value="ABC_TM1F"/>
    <property type="match status" value="1"/>
</dbReference>
<organism evidence="12 13">
    <name type="scientific">Tissierella pigra</name>
    <dbReference type="NCBI Taxonomy" id="2607614"/>
    <lineage>
        <taxon>Bacteria</taxon>
        <taxon>Bacillati</taxon>
        <taxon>Bacillota</taxon>
        <taxon>Tissierellia</taxon>
        <taxon>Tissierellales</taxon>
        <taxon>Tissierellaceae</taxon>
        <taxon>Tissierella</taxon>
    </lineage>
</organism>
<dbReference type="InterPro" id="IPR003439">
    <property type="entry name" value="ABC_transporter-like_ATP-bd"/>
</dbReference>
<dbReference type="Gene3D" id="3.40.50.300">
    <property type="entry name" value="P-loop containing nucleotide triphosphate hydrolases"/>
    <property type="match status" value="1"/>
</dbReference>
<feature type="transmembrane region" description="Helical" evidence="9">
    <location>
        <begin position="34"/>
        <end position="54"/>
    </location>
</feature>
<evidence type="ECO:0000259" key="10">
    <source>
        <dbReference type="PROSITE" id="PS50893"/>
    </source>
</evidence>
<feature type="transmembrane region" description="Helical" evidence="9">
    <location>
        <begin position="261"/>
        <end position="283"/>
    </location>
</feature>
<evidence type="ECO:0000313" key="13">
    <source>
        <dbReference type="Proteomes" id="UP000469523"/>
    </source>
</evidence>
<dbReference type="EMBL" id="VUNQ01000015">
    <property type="protein sequence ID" value="MSU01463.1"/>
    <property type="molecule type" value="Genomic_DNA"/>
</dbReference>
<evidence type="ECO:0000256" key="9">
    <source>
        <dbReference type="SAM" id="Phobius"/>
    </source>
</evidence>
<keyword evidence="3" id="KW-1003">Cell membrane</keyword>
<dbReference type="GO" id="GO:0005886">
    <property type="term" value="C:plasma membrane"/>
    <property type="evidence" value="ECO:0007669"/>
    <property type="project" value="UniProtKB-SubCell"/>
</dbReference>
<protein>
    <submittedName>
        <fullName evidence="12">ABC transporter ATP-binding protein</fullName>
    </submittedName>
</protein>
<evidence type="ECO:0000259" key="11">
    <source>
        <dbReference type="PROSITE" id="PS50929"/>
    </source>
</evidence>
<dbReference type="Gene3D" id="1.20.1560.10">
    <property type="entry name" value="ABC transporter type 1, transmembrane domain"/>
    <property type="match status" value="1"/>
</dbReference>
<dbReference type="Pfam" id="PF00005">
    <property type="entry name" value="ABC_tran"/>
    <property type="match status" value="1"/>
</dbReference>
<comment type="caution">
    <text evidence="12">The sequence shown here is derived from an EMBL/GenBank/DDBJ whole genome shotgun (WGS) entry which is preliminary data.</text>
</comment>
<dbReference type="Proteomes" id="UP000469523">
    <property type="component" value="Unassembled WGS sequence"/>
</dbReference>
<evidence type="ECO:0000256" key="7">
    <source>
        <dbReference type="ARBA" id="ARBA00022989"/>
    </source>
</evidence>
<dbReference type="RefSeq" id="WP_154439877.1">
    <property type="nucleotide sequence ID" value="NZ_VUNQ01000015.1"/>
</dbReference>
<evidence type="ECO:0000256" key="3">
    <source>
        <dbReference type="ARBA" id="ARBA00022475"/>
    </source>
</evidence>
<keyword evidence="7 9" id="KW-1133">Transmembrane helix</keyword>